<keyword evidence="8" id="KW-1015">Disulfide bond</keyword>
<evidence type="ECO:0000256" key="14">
    <source>
        <dbReference type="RuleBase" id="RU000687"/>
    </source>
</evidence>
<dbReference type="AlphaFoldDB" id="A0AA89BSB5"/>
<proteinExistence type="inferred from homology"/>
<dbReference type="Pfam" id="PF02931">
    <property type="entry name" value="Neur_chan_LBD"/>
    <property type="match status" value="1"/>
</dbReference>
<keyword evidence="2" id="KW-1003">Cell membrane</keyword>
<dbReference type="PROSITE" id="PS00236">
    <property type="entry name" value="NEUROTR_ION_CHANNEL"/>
    <property type="match status" value="1"/>
</dbReference>
<dbReference type="CDD" id="cd19051">
    <property type="entry name" value="LGIC_TM_cation"/>
    <property type="match status" value="1"/>
</dbReference>
<feature type="chain" id="PRO_5041517236" evidence="14">
    <location>
        <begin position="17"/>
        <end position="419"/>
    </location>
</feature>
<evidence type="ECO:0000256" key="8">
    <source>
        <dbReference type="ARBA" id="ARBA00023157"/>
    </source>
</evidence>
<feature type="transmembrane region" description="Helical" evidence="14">
    <location>
        <begin position="226"/>
        <end position="249"/>
    </location>
</feature>
<evidence type="ECO:0000256" key="11">
    <source>
        <dbReference type="ARBA" id="ARBA00023286"/>
    </source>
</evidence>
<evidence type="ECO:0000256" key="7">
    <source>
        <dbReference type="ARBA" id="ARBA00023136"/>
    </source>
</evidence>
<keyword evidence="7 14" id="KW-0472">Membrane</keyword>
<dbReference type="InterPro" id="IPR006202">
    <property type="entry name" value="Neur_chan_lig-bd"/>
</dbReference>
<evidence type="ECO:0000256" key="1">
    <source>
        <dbReference type="ARBA" id="ARBA00022448"/>
    </source>
</evidence>
<comment type="caution">
    <text evidence="17">The sequence shown here is derived from an EMBL/GenBank/DDBJ whole genome shotgun (WGS) entry which is preliminary data.</text>
</comment>
<accession>A0AA89BSB5</accession>
<dbReference type="PRINTS" id="PR00254">
    <property type="entry name" value="NICOTINICR"/>
</dbReference>
<dbReference type="EMBL" id="VSWD01000009">
    <property type="protein sequence ID" value="KAK3093729.1"/>
    <property type="molecule type" value="Genomic_DNA"/>
</dbReference>
<evidence type="ECO:0000256" key="5">
    <source>
        <dbReference type="ARBA" id="ARBA00023018"/>
    </source>
</evidence>
<keyword evidence="12 14" id="KW-0407">Ion channel</keyword>
<evidence type="ECO:0000313" key="18">
    <source>
        <dbReference type="Proteomes" id="UP001186944"/>
    </source>
</evidence>
<keyword evidence="4 14" id="KW-1133">Transmembrane helix</keyword>
<evidence type="ECO:0000256" key="12">
    <source>
        <dbReference type="ARBA" id="ARBA00023303"/>
    </source>
</evidence>
<protein>
    <submittedName>
        <fullName evidence="17">Uncharacterized protein</fullName>
    </submittedName>
</protein>
<organism evidence="17 18">
    <name type="scientific">Pinctada imbricata</name>
    <name type="common">Atlantic pearl-oyster</name>
    <name type="synonym">Pinctada martensii</name>
    <dbReference type="NCBI Taxonomy" id="66713"/>
    <lineage>
        <taxon>Eukaryota</taxon>
        <taxon>Metazoa</taxon>
        <taxon>Spiralia</taxon>
        <taxon>Lophotrochozoa</taxon>
        <taxon>Mollusca</taxon>
        <taxon>Bivalvia</taxon>
        <taxon>Autobranchia</taxon>
        <taxon>Pteriomorphia</taxon>
        <taxon>Pterioida</taxon>
        <taxon>Pterioidea</taxon>
        <taxon>Pteriidae</taxon>
        <taxon>Pinctada</taxon>
    </lineage>
</organism>
<feature type="signal peptide" evidence="14">
    <location>
        <begin position="1"/>
        <end position="16"/>
    </location>
</feature>
<sequence>MEKIIFLFIQVISVYSQSGTNMKDLNTYLFTTTGYNTDVRPASDQSQPTDITLDLTITGLLGIDEVVQKMSTVGFLTLKWTDDFLQWTPATYGGITYVEVPQNKIWKPNVHLSNGFTDFTELGGTFMLLTVDYTGNITWIPYKVFDTKCSIDIEYFPFDQQKCKIQFVVWSSSINSVRLSVGTQGVALDDLQSNGEWDIIETSSESFTDDNSSFVACYLTLKRIPLIYVFEILLPTVFLSILGVMTFVLPVESGERISYSITIFLSFAVFLTIAIASLPGNSHAIPYFSRYLILQLCIDVLVVIISSVQIRFYHREETQPIPKILVKITKLARILQCRGGYCAKKGTSPDQVSPKELDSKSSEKGNDVIAFKGEVQCENDAVTWKDVVSAIDFFMFIFLVLILALSSIITFIVLVTKYH</sequence>
<feature type="transmembrane region" description="Helical" evidence="14">
    <location>
        <begin position="261"/>
        <end position="280"/>
    </location>
</feature>
<keyword evidence="14" id="KW-0732">Signal</keyword>
<evidence type="ECO:0000256" key="9">
    <source>
        <dbReference type="ARBA" id="ARBA00023170"/>
    </source>
</evidence>
<dbReference type="PRINTS" id="PR00252">
    <property type="entry name" value="NRIONCHANNEL"/>
</dbReference>
<dbReference type="InterPro" id="IPR038050">
    <property type="entry name" value="Neuro_actylchol_rec"/>
</dbReference>
<dbReference type="CDD" id="cd18989">
    <property type="entry name" value="LGIC_ECD_cation"/>
    <property type="match status" value="1"/>
</dbReference>
<dbReference type="InterPro" id="IPR006029">
    <property type="entry name" value="Neurotrans-gated_channel_TM"/>
</dbReference>
<dbReference type="SUPFAM" id="SSF63712">
    <property type="entry name" value="Nicotinic receptor ligand binding domain-like"/>
    <property type="match status" value="1"/>
</dbReference>
<dbReference type="InterPro" id="IPR018000">
    <property type="entry name" value="Neurotransmitter_ion_chnl_CS"/>
</dbReference>
<dbReference type="Pfam" id="PF02932">
    <property type="entry name" value="Neur_chan_memb"/>
    <property type="match status" value="1"/>
</dbReference>
<dbReference type="Proteomes" id="UP001186944">
    <property type="component" value="Unassembled WGS sequence"/>
</dbReference>
<evidence type="ECO:0000256" key="3">
    <source>
        <dbReference type="ARBA" id="ARBA00022692"/>
    </source>
</evidence>
<comment type="subcellular location">
    <subcellularLocation>
        <location evidence="13">Synaptic cell membrane</location>
        <topology evidence="13">Multi-pass membrane protein</topology>
    </subcellularLocation>
</comment>
<dbReference type="Gene3D" id="2.70.170.10">
    <property type="entry name" value="Neurotransmitter-gated ion-channel ligand-binding domain"/>
    <property type="match status" value="1"/>
</dbReference>
<evidence type="ECO:0000259" key="16">
    <source>
        <dbReference type="Pfam" id="PF02932"/>
    </source>
</evidence>
<dbReference type="InterPro" id="IPR036719">
    <property type="entry name" value="Neuro-gated_channel_TM_sf"/>
</dbReference>
<dbReference type="InterPro" id="IPR002394">
    <property type="entry name" value="Nicotinic_acetylcholine_rcpt"/>
</dbReference>
<dbReference type="GO" id="GO:0004888">
    <property type="term" value="F:transmembrane signaling receptor activity"/>
    <property type="evidence" value="ECO:0007669"/>
    <property type="project" value="InterPro"/>
</dbReference>
<keyword evidence="5" id="KW-0770">Synapse</keyword>
<keyword evidence="3 14" id="KW-0812">Transmembrane</keyword>
<evidence type="ECO:0000259" key="15">
    <source>
        <dbReference type="Pfam" id="PF02931"/>
    </source>
</evidence>
<reference evidence="17" key="1">
    <citation type="submission" date="2019-08" db="EMBL/GenBank/DDBJ databases">
        <title>The improved chromosome-level genome for the pearl oyster Pinctada fucata martensii using PacBio sequencing and Hi-C.</title>
        <authorList>
            <person name="Zheng Z."/>
        </authorList>
    </citation>
    <scope>NUCLEOTIDE SEQUENCE</scope>
    <source>
        <strain evidence="17">ZZ-2019</strain>
        <tissue evidence="17">Adductor muscle</tissue>
    </source>
</reference>
<feature type="domain" description="Neurotransmitter-gated ion-channel ligand-binding" evidence="15">
    <location>
        <begin position="29"/>
        <end position="223"/>
    </location>
</feature>
<evidence type="ECO:0000313" key="17">
    <source>
        <dbReference type="EMBL" id="KAK3093729.1"/>
    </source>
</evidence>
<keyword evidence="1 14" id="KW-0813">Transport</keyword>
<feature type="transmembrane region" description="Helical" evidence="14">
    <location>
        <begin position="393"/>
        <end position="415"/>
    </location>
</feature>
<keyword evidence="9" id="KW-0675">Receptor</keyword>
<feature type="domain" description="Neurotransmitter-gated ion-channel transmembrane" evidence="16">
    <location>
        <begin position="232"/>
        <end position="327"/>
    </location>
</feature>
<dbReference type="PANTHER" id="PTHR18945">
    <property type="entry name" value="NEUROTRANSMITTER GATED ION CHANNEL"/>
    <property type="match status" value="1"/>
</dbReference>
<dbReference type="InterPro" id="IPR006201">
    <property type="entry name" value="Neur_channel"/>
</dbReference>
<comment type="similarity">
    <text evidence="14">Belongs to the ligand-gated ion channel (TC 1.A.9) family.</text>
</comment>
<keyword evidence="6 14" id="KW-0406">Ion transport</keyword>
<dbReference type="Gene3D" id="1.20.58.390">
    <property type="entry name" value="Neurotransmitter-gated ion-channel transmembrane domain"/>
    <property type="match status" value="1"/>
</dbReference>
<evidence type="ECO:0000256" key="4">
    <source>
        <dbReference type="ARBA" id="ARBA00022989"/>
    </source>
</evidence>
<evidence type="ECO:0000256" key="6">
    <source>
        <dbReference type="ARBA" id="ARBA00023065"/>
    </source>
</evidence>
<keyword evidence="18" id="KW-1185">Reference proteome</keyword>
<evidence type="ECO:0000256" key="2">
    <source>
        <dbReference type="ARBA" id="ARBA00022475"/>
    </source>
</evidence>
<evidence type="ECO:0000256" key="10">
    <source>
        <dbReference type="ARBA" id="ARBA00023180"/>
    </source>
</evidence>
<name>A0AA89BSB5_PINIB</name>
<dbReference type="GO" id="GO:0022848">
    <property type="term" value="F:acetylcholine-gated monoatomic cation-selective channel activity"/>
    <property type="evidence" value="ECO:0007669"/>
    <property type="project" value="InterPro"/>
</dbReference>
<dbReference type="GO" id="GO:0045211">
    <property type="term" value="C:postsynaptic membrane"/>
    <property type="evidence" value="ECO:0007669"/>
    <property type="project" value="InterPro"/>
</dbReference>
<dbReference type="SUPFAM" id="SSF90112">
    <property type="entry name" value="Neurotransmitter-gated ion-channel transmembrane pore"/>
    <property type="match status" value="1"/>
</dbReference>
<keyword evidence="10" id="KW-0325">Glycoprotein</keyword>
<evidence type="ECO:0000256" key="13">
    <source>
        <dbReference type="ARBA" id="ARBA00034099"/>
    </source>
</evidence>
<gene>
    <name evidence="17" type="ORF">FSP39_019354</name>
</gene>
<dbReference type="FunFam" id="2.70.170.10:FF:000028">
    <property type="entry name" value="AcetylCholine Receptor"/>
    <property type="match status" value="1"/>
</dbReference>
<feature type="transmembrane region" description="Helical" evidence="14">
    <location>
        <begin position="292"/>
        <end position="313"/>
    </location>
</feature>
<keyword evidence="11" id="KW-1071">Ligand-gated ion channel</keyword>
<dbReference type="InterPro" id="IPR036734">
    <property type="entry name" value="Neur_chan_lig-bd_sf"/>
</dbReference>